<keyword evidence="3" id="KW-1185">Reference proteome</keyword>
<dbReference type="AlphaFoldDB" id="S8C6Q9"/>
<organism evidence="2 3">
    <name type="scientific">Genlisea aurea</name>
    <dbReference type="NCBI Taxonomy" id="192259"/>
    <lineage>
        <taxon>Eukaryota</taxon>
        <taxon>Viridiplantae</taxon>
        <taxon>Streptophyta</taxon>
        <taxon>Embryophyta</taxon>
        <taxon>Tracheophyta</taxon>
        <taxon>Spermatophyta</taxon>
        <taxon>Magnoliopsida</taxon>
        <taxon>eudicotyledons</taxon>
        <taxon>Gunneridae</taxon>
        <taxon>Pentapetalae</taxon>
        <taxon>asterids</taxon>
        <taxon>lamiids</taxon>
        <taxon>Lamiales</taxon>
        <taxon>Lentibulariaceae</taxon>
        <taxon>Genlisea</taxon>
    </lineage>
</organism>
<reference evidence="2 3" key="1">
    <citation type="journal article" date="2013" name="BMC Genomics">
        <title>The miniature genome of a carnivorous plant Genlisea aurea contains a low number of genes and short non-coding sequences.</title>
        <authorList>
            <person name="Leushkin E.V."/>
            <person name="Sutormin R.A."/>
            <person name="Nabieva E.R."/>
            <person name="Penin A.A."/>
            <person name="Kondrashov A.S."/>
            <person name="Logacheva M.D."/>
        </authorList>
    </citation>
    <scope>NUCLEOTIDE SEQUENCE [LARGE SCALE GENOMIC DNA]</scope>
</reference>
<dbReference type="EMBL" id="AUSU01006118">
    <property type="protein sequence ID" value="EPS62475.1"/>
    <property type="molecule type" value="Genomic_DNA"/>
</dbReference>
<dbReference type="Pfam" id="PF05641">
    <property type="entry name" value="Agenet"/>
    <property type="match status" value="1"/>
</dbReference>
<evidence type="ECO:0000313" key="2">
    <source>
        <dbReference type="EMBL" id="EPS62475.1"/>
    </source>
</evidence>
<sequence>MENADELPFKVGDLAESKSFQHGYRGAWFRCKIAEIRKRKEHLEYALEYYDFPDEKLKWTKPYQVQIWVRQREKNKELMIRPHYPPIFNAKQVPDVSSIREATVVFDDAWKIGDLVDWWTTGCYWSGTIVQILSRD</sequence>
<dbReference type="PANTHER" id="PTHR36805:SF7">
    <property type="entry name" value="AGENET DOMAIN-CONTAINING PROTEIN"/>
    <property type="match status" value="1"/>
</dbReference>
<protein>
    <recommendedName>
        <fullName evidence="1">Agenet-like domain-containing protein</fullName>
    </recommendedName>
</protein>
<evidence type="ECO:0000259" key="1">
    <source>
        <dbReference type="Pfam" id="PF05641"/>
    </source>
</evidence>
<feature type="domain" description="Agenet-like" evidence="1">
    <location>
        <begin position="12"/>
        <end position="85"/>
    </location>
</feature>
<name>S8C6Q9_9LAMI</name>
<dbReference type="Proteomes" id="UP000015453">
    <property type="component" value="Unassembled WGS sequence"/>
</dbReference>
<comment type="caution">
    <text evidence="2">The sequence shown here is derived from an EMBL/GenBank/DDBJ whole genome shotgun (WGS) entry which is preliminary data.</text>
</comment>
<dbReference type="PANTHER" id="PTHR36805">
    <property type="entry name" value="AGENET DOMAIN-CONTAINING PROTEIN"/>
    <property type="match status" value="1"/>
</dbReference>
<evidence type="ECO:0000313" key="3">
    <source>
        <dbReference type="Proteomes" id="UP000015453"/>
    </source>
</evidence>
<dbReference type="OrthoDB" id="1894168at2759"/>
<accession>S8C6Q9</accession>
<proteinExistence type="predicted"/>
<gene>
    <name evidence="2" type="ORF">M569_12316</name>
</gene>
<dbReference type="InterPro" id="IPR008395">
    <property type="entry name" value="Agenet-like_dom"/>
</dbReference>
<feature type="non-terminal residue" evidence="2">
    <location>
        <position position="136"/>
    </location>
</feature>